<name>A0A397SZJ0_9GLOM</name>
<keyword evidence="2" id="KW-1185">Reference proteome</keyword>
<accession>A0A397SZJ0</accession>
<proteinExistence type="predicted"/>
<comment type="caution">
    <text evidence="1">The sequence shown here is derived from an EMBL/GenBank/DDBJ whole genome shotgun (WGS) entry which is preliminary data.</text>
</comment>
<dbReference type="AlphaFoldDB" id="A0A397SZJ0"/>
<dbReference type="OrthoDB" id="2427518at2759"/>
<reference evidence="1 2" key="1">
    <citation type="submission" date="2018-06" db="EMBL/GenBank/DDBJ databases">
        <title>Comparative genomics reveals the genomic features of Rhizophagus irregularis, R. cerebriforme, R. diaphanum and Gigaspora rosea, and their symbiotic lifestyle signature.</title>
        <authorList>
            <person name="Morin E."/>
            <person name="San Clemente H."/>
            <person name="Chen E.C.H."/>
            <person name="De La Providencia I."/>
            <person name="Hainaut M."/>
            <person name="Kuo A."/>
            <person name="Kohler A."/>
            <person name="Murat C."/>
            <person name="Tang N."/>
            <person name="Roy S."/>
            <person name="Loubradou J."/>
            <person name="Henrissat B."/>
            <person name="Grigoriev I.V."/>
            <person name="Corradi N."/>
            <person name="Roux C."/>
            <person name="Martin F.M."/>
        </authorList>
    </citation>
    <scope>NUCLEOTIDE SEQUENCE [LARGE SCALE GENOMIC DNA]</scope>
    <source>
        <strain evidence="1 2">DAOM 227022</strain>
    </source>
</reference>
<protein>
    <submittedName>
        <fullName evidence="1">Uncharacterized protein</fullName>
    </submittedName>
</protein>
<sequence>MSFQNNLLNKEPFKCEKCDEQYSVILDTEYKWCDFCKVLKNFTNWTSENKIIDDFIREKQFKEFYHRDILFEWISYDQFKNIKEINKYDETTLYSAIWENGPLYLNNKIWTRDSNEKVDLKCFYNSQNITDEFLNEVQSLLLI</sequence>
<dbReference type="Proteomes" id="UP000265703">
    <property type="component" value="Unassembled WGS sequence"/>
</dbReference>
<organism evidence="1 2">
    <name type="scientific">Glomus cerebriforme</name>
    <dbReference type="NCBI Taxonomy" id="658196"/>
    <lineage>
        <taxon>Eukaryota</taxon>
        <taxon>Fungi</taxon>
        <taxon>Fungi incertae sedis</taxon>
        <taxon>Mucoromycota</taxon>
        <taxon>Glomeromycotina</taxon>
        <taxon>Glomeromycetes</taxon>
        <taxon>Glomerales</taxon>
        <taxon>Glomeraceae</taxon>
        <taxon>Glomus</taxon>
    </lineage>
</organism>
<evidence type="ECO:0000313" key="2">
    <source>
        <dbReference type="Proteomes" id="UP000265703"/>
    </source>
</evidence>
<evidence type="ECO:0000313" key="1">
    <source>
        <dbReference type="EMBL" id="RIA91363.1"/>
    </source>
</evidence>
<dbReference type="EMBL" id="QKYT01000154">
    <property type="protein sequence ID" value="RIA91363.1"/>
    <property type="molecule type" value="Genomic_DNA"/>
</dbReference>
<gene>
    <name evidence="1" type="ORF">C1645_737172</name>
</gene>